<keyword evidence="5" id="KW-1185">Reference proteome</keyword>
<evidence type="ECO:0000313" key="5">
    <source>
        <dbReference type="Proteomes" id="UP000744980"/>
    </source>
</evidence>
<dbReference type="Proteomes" id="UP000744980">
    <property type="component" value="Unassembled WGS sequence"/>
</dbReference>
<dbReference type="InterPro" id="IPR002104">
    <property type="entry name" value="Integrase_catalytic"/>
</dbReference>
<evidence type="ECO:0000256" key="2">
    <source>
        <dbReference type="ARBA" id="ARBA00023172"/>
    </source>
</evidence>
<dbReference type="AlphaFoldDB" id="A0AAW4FYY1"/>
<dbReference type="EMBL" id="WXFA01000094">
    <property type="protein sequence ID" value="MBM3096332.1"/>
    <property type="molecule type" value="Genomic_DNA"/>
</dbReference>
<reference evidence="4 5" key="1">
    <citation type="submission" date="2020-01" db="EMBL/GenBank/DDBJ databases">
        <title>Draft genome assembly of Ensifer adhaerens T173.</title>
        <authorList>
            <person name="Craig J.E."/>
            <person name="Stinchcombe J.R."/>
        </authorList>
    </citation>
    <scope>NUCLEOTIDE SEQUENCE [LARGE SCALE GENOMIC DNA]</scope>
    <source>
        <strain evidence="4 5">T173</strain>
    </source>
</reference>
<dbReference type="PROSITE" id="PS51898">
    <property type="entry name" value="TYR_RECOMBINASE"/>
    <property type="match status" value="1"/>
</dbReference>
<evidence type="ECO:0000256" key="1">
    <source>
        <dbReference type="ARBA" id="ARBA00022908"/>
    </source>
</evidence>
<evidence type="ECO:0000313" key="4">
    <source>
        <dbReference type="EMBL" id="MBM3096332.1"/>
    </source>
</evidence>
<dbReference type="Gene3D" id="1.10.443.10">
    <property type="entry name" value="Intergrase catalytic core"/>
    <property type="match status" value="1"/>
</dbReference>
<dbReference type="RefSeq" id="WP_203530161.1">
    <property type="nucleotide sequence ID" value="NZ_CP083372.1"/>
</dbReference>
<dbReference type="PANTHER" id="PTHR30349">
    <property type="entry name" value="PHAGE INTEGRASE-RELATED"/>
    <property type="match status" value="1"/>
</dbReference>
<dbReference type="Pfam" id="PF00589">
    <property type="entry name" value="Phage_integrase"/>
    <property type="match status" value="1"/>
</dbReference>
<gene>
    <name evidence="4" type="ORF">GFB56_37535</name>
</gene>
<dbReference type="InterPro" id="IPR050090">
    <property type="entry name" value="Tyrosine_recombinase_XerCD"/>
</dbReference>
<proteinExistence type="predicted"/>
<sequence>MNPINLQPVPRQWLESSPLAPFSDRYLEHLSRGRYAPRTARVYLCCVAHFASWISAKRLGFDSINEAARARFIREHLPACDCPYPARRLPHELRAAITHLLAMLRAEGAIPQAVSVFGAVHGKELSAFQAYMRDAGGLASNTQRQRARIVCRFLDEHFGNRKIVVANLDPISVRRFVLGDDRGWSAGTIRVVGGAIGCYLRFRQMMGDDISRLLAAIPRAAHWRLAGLPDVLSSAQIDTLLASFDQNFPSCRRAYAMVRCLTDLGLRCSEVVQLRLDNIDWRQGTICIDRTKGRQSDVLPLPAETGRAIAAYLQHERPVTANRAVFVRHVAPFDLPIQKGVVVRAVVDAYRRCGWSHTNVHMLRHSIASRMLALAYL</sequence>
<evidence type="ECO:0000259" key="3">
    <source>
        <dbReference type="PROSITE" id="PS51898"/>
    </source>
</evidence>
<feature type="domain" description="Tyr recombinase" evidence="3">
    <location>
        <begin position="227"/>
        <end position="377"/>
    </location>
</feature>
<comment type="caution">
    <text evidence="4">The sequence shown here is derived from an EMBL/GenBank/DDBJ whole genome shotgun (WGS) entry which is preliminary data.</text>
</comment>
<keyword evidence="1" id="KW-0229">DNA integration</keyword>
<protein>
    <submittedName>
        <fullName evidence="4">Tyrosine-type recombinase/integrase</fullName>
    </submittedName>
</protein>
<dbReference type="GO" id="GO:0006310">
    <property type="term" value="P:DNA recombination"/>
    <property type="evidence" value="ECO:0007669"/>
    <property type="project" value="UniProtKB-KW"/>
</dbReference>
<dbReference type="GO" id="GO:0015074">
    <property type="term" value="P:DNA integration"/>
    <property type="evidence" value="ECO:0007669"/>
    <property type="project" value="UniProtKB-KW"/>
</dbReference>
<name>A0AAW4FYY1_9HYPH</name>
<dbReference type="InterPro" id="IPR013762">
    <property type="entry name" value="Integrase-like_cat_sf"/>
</dbReference>
<dbReference type="InterPro" id="IPR011010">
    <property type="entry name" value="DNA_brk_join_enz"/>
</dbReference>
<dbReference type="PANTHER" id="PTHR30349:SF90">
    <property type="entry name" value="TYROSINE RECOMBINASE XERD"/>
    <property type="match status" value="1"/>
</dbReference>
<dbReference type="SUPFAM" id="SSF56349">
    <property type="entry name" value="DNA breaking-rejoining enzymes"/>
    <property type="match status" value="1"/>
</dbReference>
<keyword evidence="2" id="KW-0233">DNA recombination</keyword>
<organism evidence="4 5">
    <name type="scientific">Ensifer canadensis</name>
    <dbReference type="NCBI Taxonomy" id="555315"/>
    <lineage>
        <taxon>Bacteria</taxon>
        <taxon>Pseudomonadati</taxon>
        <taxon>Pseudomonadota</taxon>
        <taxon>Alphaproteobacteria</taxon>
        <taxon>Hyphomicrobiales</taxon>
        <taxon>Rhizobiaceae</taxon>
        <taxon>Sinorhizobium/Ensifer group</taxon>
        <taxon>Ensifer</taxon>
    </lineage>
</organism>
<accession>A0AAW4FYY1</accession>
<dbReference type="GO" id="GO:0003677">
    <property type="term" value="F:DNA binding"/>
    <property type="evidence" value="ECO:0007669"/>
    <property type="project" value="InterPro"/>
</dbReference>